<dbReference type="RefSeq" id="WP_207164179.1">
    <property type="nucleotide sequence ID" value="NZ_CP071382.1"/>
</dbReference>
<keyword evidence="4" id="KW-1185">Reference proteome</keyword>
<feature type="transmembrane region" description="Helical" evidence="1">
    <location>
        <begin position="103"/>
        <end position="125"/>
    </location>
</feature>
<name>A0ABX7Q661_9BACT</name>
<feature type="domain" description="HTH cro/C1-type" evidence="2">
    <location>
        <begin position="23"/>
        <end position="78"/>
    </location>
</feature>
<keyword evidence="1" id="KW-0812">Transmembrane</keyword>
<dbReference type="Pfam" id="PF01381">
    <property type="entry name" value="HTH_3"/>
    <property type="match status" value="1"/>
</dbReference>
<keyword evidence="1" id="KW-1133">Transmembrane helix</keyword>
<evidence type="ECO:0000313" key="3">
    <source>
        <dbReference type="EMBL" id="QSV46398.1"/>
    </source>
</evidence>
<dbReference type="Gene3D" id="1.10.260.40">
    <property type="entry name" value="lambda repressor-like DNA-binding domains"/>
    <property type="match status" value="1"/>
</dbReference>
<evidence type="ECO:0000259" key="2">
    <source>
        <dbReference type="PROSITE" id="PS50943"/>
    </source>
</evidence>
<evidence type="ECO:0000313" key="4">
    <source>
        <dbReference type="Proteomes" id="UP000663651"/>
    </source>
</evidence>
<dbReference type="Proteomes" id="UP000663651">
    <property type="component" value="Chromosome"/>
</dbReference>
<accession>A0ABX7Q661</accession>
<dbReference type="CDD" id="cd00093">
    <property type="entry name" value="HTH_XRE"/>
    <property type="match status" value="1"/>
</dbReference>
<dbReference type="InterPro" id="IPR018247">
    <property type="entry name" value="EF_Hand_1_Ca_BS"/>
</dbReference>
<dbReference type="InterPro" id="IPR001387">
    <property type="entry name" value="Cro/C1-type_HTH"/>
</dbReference>
<dbReference type="SUPFAM" id="SSF47413">
    <property type="entry name" value="lambda repressor-like DNA-binding domains"/>
    <property type="match status" value="1"/>
</dbReference>
<dbReference type="EMBL" id="CP071382">
    <property type="protein sequence ID" value="QSV46398.1"/>
    <property type="molecule type" value="Genomic_DNA"/>
</dbReference>
<proteinExistence type="predicted"/>
<dbReference type="PROSITE" id="PS00018">
    <property type="entry name" value="EF_HAND_1"/>
    <property type="match status" value="1"/>
</dbReference>
<dbReference type="PROSITE" id="PS50943">
    <property type="entry name" value="HTH_CROC1"/>
    <property type="match status" value="1"/>
</dbReference>
<protein>
    <submittedName>
        <fullName evidence="3">Helix-turn-helix transcriptional regulator</fullName>
    </submittedName>
</protein>
<reference evidence="3 4" key="1">
    <citation type="submission" date="2021-03" db="EMBL/GenBank/DDBJ databases">
        <title>Geobacter metallireducens gen. nov. sp. nov., a microorganism capable of coupling the complete oxidation of organic compounds to the reduction of iron and other metals.</title>
        <authorList>
            <person name="Li Y."/>
        </authorList>
    </citation>
    <scope>NUCLEOTIDE SEQUENCE [LARGE SCALE GENOMIC DNA]</scope>
    <source>
        <strain evidence="3 4">Jerry-YX</strain>
    </source>
</reference>
<sequence length="311" mass="33576">MENPAGKNERGASPIVAIDGTAIKKIREAKKLTQLYVASVVGVTTDTISRWENNRYPTIKRDNAEKVATALEVPLGEILRQEPEAPEPEPEAAPITPPRRQRLAPLVLAVGLATLLAALVFGVVLSRRGAAELTAIRELPPFGAAGQLVPVQVKVDRRDGEQGGFIVKERIPAGWRFAASNPPVAGEVGAREVKWLIPPGGSGPVVISYTLMAPRALPLGSRADLSGEIVLSHGSSTRRGTIAGPARLTVNGRHWADTNGDGRIDDNEIMPAYYLCEEMKGLGLDWKTIETIWSSAGYRWNDTLKVFEVVK</sequence>
<dbReference type="SMART" id="SM00530">
    <property type="entry name" value="HTH_XRE"/>
    <property type="match status" value="1"/>
</dbReference>
<organism evidence="3 4">
    <name type="scientific">Geobacter benzoatilyticus</name>
    <dbReference type="NCBI Taxonomy" id="2815309"/>
    <lineage>
        <taxon>Bacteria</taxon>
        <taxon>Pseudomonadati</taxon>
        <taxon>Thermodesulfobacteriota</taxon>
        <taxon>Desulfuromonadia</taxon>
        <taxon>Geobacterales</taxon>
        <taxon>Geobacteraceae</taxon>
        <taxon>Geobacter</taxon>
    </lineage>
</organism>
<gene>
    <name evidence="3" type="ORF">JZM60_03720</name>
</gene>
<evidence type="ECO:0000256" key="1">
    <source>
        <dbReference type="SAM" id="Phobius"/>
    </source>
</evidence>
<keyword evidence="1" id="KW-0472">Membrane</keyword>
<dbReference type="InterPro" id="IPR010982">
    <property type="entry name" value="Lambda_DNA-bd_dom_sf"/>
</dbReference>